<dbReference type="KEGG" id="mcol:MCOLE_v1c01710"/>
<evidence type="ECO:0000256" key="1">
    <source>
        <dbReference type="SAM" id="SignalP"/>
    </source>
</evidence>
<gene>
    <name evidence="2" type="ORF">MCOLE_v1c01710</name>
</gene>
<evidence type="ECO:0000313" key="2">
    <source>
        <dbReference type="EMBL" id="ATZ20686.1"/>
    </source>
</evidence>
<dbReference type="NCBIfam" id="NF038029">
    <property type="entry name" value="LP_plasma"/>
    <property type="match status" value="1"/>
</dbReference>
<protein>
    <recommendedName>
        <fullName evidence="4">MOLPALP family lipoprotein</fullName>
    </recommendedName>
</protein>
<keyword evidence="1" id="KW-0732">Signal</keyword>
<accession>A0A2K8P1Y6</accession>
<evidence type="ECO:0000313" key="3">
    <source>
        <dbReference type="Proteomes" id="UP000232221"/>
    </source>
</evidence>
<sequence>MIGMKKLISLLGAASLATTPAMAVVSCKYIDTIQKSIDNKLAEVISSTSNYFKGAILANSENYNGQSVDKYISKLKVGDLTSNSKDTTSMAKIFDTFLDTKQSSEYMKNEVYSKEEFDRPTTGNGDSELISTIQKAYNEIYKLIGVNFDPTLWNTALPLLLDSLKADNISSIQKVMPKISSSLQIMKDVKVPNYNELIKLGVKTNLDLKIYFSNELTSFVANLFSVEIKKPFVISENKDNINEKYYAHNSSVWKLIIEKMNNKDAEKPEINFTSESLSLLMNALFGINWYIQNFTTDEYNLHSDEMLDDNHIFSIDKTNLEVIHEVNSSKIDKEIINSTNVDGLMQFIYDLFSGEKDKESFKLLRTFKILFQVDDDITVKNQKLDFDTKIIKFEKKTLDFKIGEWGSNGKSENGALNTFLSSSLDGLVKGYTASFDPDGGIMDFLNSIGMGSEQIGGVVSGLISSILTGIDMDHFFETFIKQIDDSLKNLLNWTFIKGKSLEEQIKSIQSSIKTKVKPIIDNLLNSEAPFTNKFLGYLINTDIRKLMEIFGLENSLPVQLPKISLKQIIDIQLTKTLKLSDLLRLGAKGASYLIALLGKGVAPKIVNIADAFNDTSLFLDSEFKIVNSQSTVQTLGEIKISPELIFTNEDGKEYTYILALATALSTKDNTGISITIPGGNKFGLKTTKTFTNKDGLKWIMGLGVELDNGVIDYNQFRPGTILYSIGTLWNDETGNLITGIMSAINDILKTIADIFDNKQNQSYLEDLNYIHYKTKMISYENFRDSKKDSHITYEINYKNGIVNNTYVVKLLLPSSDQEEINVKYQIEAFYKK</sequence>
<proteinExistence type="predicted"/>
<evidence type="ECO:0008006" key="4">
    <source>
        <dbReference type="Google" id="ProtNLM"/>
    </source>
</evidence>
<feature type="chain" id="PRO_5014662112" description="MOLPALP family lipoprotein" evidence="1">
    <location>
        <begin position="24"/>
        <end position="832"/>
    </location>
</feature>
<dbReference type="EMBL" id="CP024968">
    <property type="protein sequence ID" value="ATZ20686.1"/>
    <property type="molecule type" value="Genomic_DNA"/>
</dbReference>
<dbReference type="PROSITE" id="PS51257">
    <property type="entry name" value="PROKAR_LIPOPROTEIN"/>
    <property type="match status" value="1"/>
</dbReference>
<dbReference type="InterPro" id="IPR054816">
    <property type="entry name" value="Lipoprotein_mollicutes-type_CS"/>
</dbReference>
<organism evidence="2 3">
    <name type="scientific">Mesoplasma coleopterae</name>
    <dbReference type="NCBI Taxonomy" id="324078"/>
    <lineage>
        <taxon>Bacteria</taxon>
        <taxon>Bacillati</taxon>
        <taxon>Mycoplasmatota</taxon>
        <taxon>Mollicutes</taxon>
        <taxon>Entomoplasmatales</taxon>
        <taxon>Entomoplasmataceae</taxon>
        <taxon>Mesoplasma</taxon>
    </lineage>
</organism>
<dbReference type="Proteomes" id="UP000232221">
    <property type="component" value="Chromosome"/>
</dbReference>
<reference evidence="2 3" key="1">
    <citation type="submission" date="2017-11" db="EMBL/GenBank/DDBJ databases">
        <title>Genome sequence of Mesoplasma coleopterae BARC 779 (ATCC 49583).</title>
        <authorList>
            <person name="Lo W.-S."/>
            <person name="Kuo C.-H."/>
        </authorList>
    </citation>
    <scope>NUCLEOTIDE SEQUENCE [LARGE SCALE GENOMIC DNA]</scope>
    <source>
        <strain evidence="2 3">BARC 779</strain>
    </source>
</reference>
<feature type="signal peptide" evidence="1">
    <location>
        <begin position="1"/>
        <end position="23"/>
    </location>
</feature>
<dbReference type="AlphaFoldDB" id="A0A2K8P1Y6"/>
<name>A0A2K8P1Y6_9MOLU</name>
<keyword evidence="3" id="KW-1185">Reference proteome</keyword>